<name>A0AAD9TUL6_9ROSI</name>
<protein>
    <recommendedName>
        <fullName evidence="3">RNase H type-1 domain-containing protein</fullName>
    </recommendedName>
</protein>
<keyword evidence="2" id="KW-1133">Transmembrane helix</keyword>
<dbReference type="PANTHER" id="PTHR47723">
    <property type="entry name" value="OS05G0353850 PROTEIN"/>
    <property type="match status" value="1"/>
</dbReference>
<dbReference type="AlphaFoldDB" id="A0AAD9TUL6"/>
<dbReference type="InterPro" id="IPR002156">
    <property type="entry name" value="RNaseH_domain"/>
</dbReference>
<dbReference type="GO" id="GO:0003676">
    <property type="term" value="F:nucleic acid binding"/>
    <property type="evidence" value="ECO:0007669"/>
    <property type="project" value="InterPro"/>
</dbReference>
<gene>
    <name evidence="4" type="ORF">Ddye_023833</name>
</gene>
<proteinExistence type="predicted"/>
<keyword evidence="5" id="KW-1185">Reference proteome</keyword>
<dbReference type="Gene3D" id="3.30.420.10">
    <property type="entry name" value="Ribonuclease H-like superfamily/Ribonuclease H"/>
    <property type="match status" value="1"/>
</dbReference>
<dbReference type="SUPFAM" id="SSF53098">
    <property type="entry name" value="Ribonuclease H-like"/>
    <property type="match status" value="1"/>
</dbReference>
<evidence type="ECO:0000259" key="3">
    <source>
        <dbReference type="Pfam" id="PF13456"/>
    </source>
</evidence>
<evidence type="ECO:0000313" key="4">
    <source>
        <dbReference type="EMBL" id="KAK2642070.1"/>
    </source>
</evidence>
<accession>A0AAD9TUL6</accession>
<dbReference type="GO" id="GO:0004523">
    <property type="term" value="F:RNA-DNA hybrid ribonuclease activity"/>
    <property type="evidence" value="ECO:0007669"/>
    <property type="project" value="InterPro"/>
</dbReference>
<dbReference type="Proteomes" id="UP001280121">
    <property type="component" value="Unassembled WGS sequence"/>
</dbReference>
<evidence type="ECO:0000313" key="5">
    <source>
        <dbReference type="Proteomes" id="UP001280121"/>
    </source>
</evidence>
<dbReference type="InterPro" id="IPR012337">
    <property type="entry name" value="RNaseH-like_sf"/>
</dbReference>
<evidence type="ECO:0000256" key="2">
    <source>
        <dbReference type="SAM" id="Phobius"/>
    </source>
</evidence>
<keyword evidence="2" id="KW-0812">Transmembrane</keyword>
<organism evidence="4 5">
    <name type="scientific">Dipteronia dyeriana</name>
    <dbReference type="NCBI Taxonomy" id="168575"/>
    <lineage>
        <taxon>Eukaryota</taxon>
        <taxon>Viridiplantae</taxon>
        <taxon>Streptophyta</taxon>
        <taxon>Embryophyta</taxon>
        <taxon>Tracheophyta</taxon>
        <taxon>Spermatophyta</taxon>
        <taxon>Magnoliopsida</taxon>
        <taxon>eudicotyledons</taxon>
        <taxon>Gunneridae</taxon>
        <taxon>Pentapetalae</taxon>
        <taxon>rosids</taxon>
        <taxon>malvids</taxon>
        <taxon>Sapindales</taxon>
        <taxon>Sapindaceae</taxon>
        <taxon>Hippocastanoideae</taxon>
        <taxon>Acereae</taxon>
        <taxon>Dipteronia</taxon>
    </lineage>
</organism>
<dbReference type="InterPro" id="IPR044730">
    <property type="entry name" value="RNase_H-like_dom_plant"/>
</dbReference>
<dbReference type="Pfam" id="PF13456">
    <property type="entry name" value="RVT_3"/>
    <property type="match status" value="1"/>
</dbReference>
<feature type="region of interest" description="Disordered" evidence="1">
    <location>
        <begin position="20"/>
        <end position="39"/>
    </location>
</feature>
<dbReference type="CDD" id="cd06222">
    <property type="entry name" value="RNase_H_like"/>
    <property type="match status" value="1"/>
</dbReference>
<sequence>MLGLVEDPMSLEASLFSSPQSSSTTALTYGKGTVSSNSKGCSLGNELKTISSFGDQLVTIGGRVVLSSGDRPWKLDDLKGIGDFRGLETYVFRERLFPGVPLRLDKATIDGDFGHYARVLVDVDMSALVSSSVILERDGIHSSFISVEFYLTITLSNLSSESLSTVVGSIPIPLSDAYNVQQGVPSQSLGVGVLAASFGLTIQDDKLLSDSHAKLRFTADSSWAKQVEIEDLDSDDTQVVLCHEQHLTVSISIGFVMHWYTFVYASTSASVRHVLLHSLRKMASSFSSSWLVVGDFIAVLGAHECLGSRSPTRGSCEDFKSMIEDYNLIGVWSHGAHFTWVKSRSSCTRVERRVWSIPSIGRPPQKSTELRFVQSQMSDLGFSEELFLTESCIHHDLDVLLRRFYMDLFSSDSAQIDENLSIADDIVPSLVSLEENSLLVVIPSVDVIHDVVFAMDALLAPRPDGFSGRLFQHCWEIVGRDVILAVQDFFHSGVVAPGLNSNFIVLLPKMKDSIMVDQFRPIALINFLFKISSKILADRGKPRKAIWMPIADKILSKFAKGNGILDSCRNLKEVTSPLPSGFLLGLTMWSTLTMVPWWRDIWFRYIPPSRSALTWWLLLDRVPTTIICVFAFEAELLTTSLAINYAWNLGWHRIWLEFDSSYVVQLLSVRSDQVTWRVRQACQCCLHQISHMEFQVSHIFREGNQVADDLSKHALGLSSDSWWYSTPSLCSSLVGYDCMGRESLGFSSFVFLVWLACLWFFGAASSSL</sequence>
<keyword evidence="2" id="KW-0472">Membrane</keyword>
<evidence type="ECO:0000256" key="1">
    <source>
        <dbReference type="SAM" id="MobiDB-lite"/>
    </source>
</evidence>
<comment type="caution">
    <text evidence="4">The sequence shown here is derived from an EMBL/GenBank/DDBJ whole genome shotgun (WGS) entry which is preliminary data.</text>
</comment>
<feature type="transmembrane region" description="Helical" evidence="2">
    <location>
        <begin position="744"/>
        <end position="762"/>
    </location>
</feature>
<dbReference type="EMBL" id="JANJYI010000007">
    <property type="protein sequence ID" value="KAK2642070.1"/>
    <property type="molecule type" value="Genomic_DNA"/>
</dbReference>
<dbReference type="InterPro" id="IPR036397">
    <property type="entry name" value="RNaseH_sf"/>
</dbReference>
<reference evidence="4" key="1">
    <citation type="journal article" date="2023" name="Plant J.">
        <title>Genome sequences and population genomics provide insights into the demographic history, inbreeding, and mutation load of two 'living fossil' tree species of Dipteronia.</title>
        <authorList>
            <person name="Feng Y."/>
            <person name="Comes H.P."/>
            <person name="Chen J."/>
            <person name="Zhu S."/>
            <person name="Lu R."/>
            <person name="Zhang X."/>
            <person name="Li P."/>
            <person name="Qiu J."/>
            <person name="Olsen K.M."/>
            <person name="Qiu Y."/>
        </authorList>
    </citation>
    <scope>NUCLEOTIDE SEQUENCE</scope>
    <source>
        <strain evidence="4">KIB01</strain>
    </source>
</reference>
<feature type="domain" description="RNase H type-1" evidence="3">
    <location>
        <begin position="631"/>
        <end position="714"/>
    </location>
</feature>
<dbReference type="InterPro" id="IPR053151">
    <property type="entry name" value="RNase_H-like"/>
</dbReference>
<dbReference type="PANTHER" id="PTHR47723:SF19">
    <property type="entry name" value="POLYNUCLEOTIDYL TRANSFERASE, RIBONUCLEASE H-LIKE SUPERFAMILY PROTEIN"/>
    <property type="match status" value="1"/>
</dbReference>